<dbReference type="InterPro" id="IPR000092">
    <property type="entry name" value="Polyprenyl_synt"/>
</dbReference>
<dbReference type="SFLD" id="SFLDG01017">
    <property type="entry name" value="Polyprenyl_Transferase_Like"/>
    <property type="match status" value="1"/>
</dbReference>
<evidence type="ECO:0000256" key="4">
    <source>
        <dbReference type="ARBA" id="ARBA00022723"/>
    </source>
</evidence>
<evidence type="ECO:0000256" key="1">
    <source>
        <dbReference type="ARBA" id="ARBA00001946"/>
    </source>
</evidence>
<dbReference type="Proteomes" id="UP000886111">
    <property type="component" value="Unassembled WGS sequence"/>
</dbReference>
<dbReference type="SUPFAM" id="SSF48576">
    <property type="entry name" value="Terpenoid synthases"/>
    <property type="match status" value="1"/>
</dbReference>
<protein>
    <submittedName>
        <fullName evidence="7">Polyprenyl synthetase family protein</fullName>
    </submittedName>
</protein>
<dbReference type="SFLD" id="SFLDS00005">
    <property type="entry name" value="Isoprenoid_Synthase_Type_I"/>
    <property type="match status" value="1"/>
</dbReference>
<dbReference type="CDD" id="cd00685">
    <property type="entry name" value="Trans_IPPS_HT"/>
    <property type="match status" value="1"/>
</dbReference>
<evidence type="ECO:0000256" key="3">
    <source>
        <dbReference type="ARBA" id="ARBA00022679"/>
    </source>
</evidence>
<keyword evidence="3 6" id="KW-0808">Transferase</keyword>
<dbReference type="AlphaFoldDB" id="A0A7V5LJB3"/>
<dbReference type="Gene3D" id="1.10.600.10">
    <property type="entry name" value="Farnesyl Diphosphate Synthase"/>
    <property type="match status" value="1"/>
</dbReference>
<dbReference type="EMBL" id="DRTD01000695">
    <property type="protein sequence ID" value="HHE55958.1"/>
    <property type="molecule type" value="Genomic_DNA"/>
</dbReference>
<dbReference type="Pfam" id="PF00348">
    <property type="entry name" value="polyprenyl_synt"/>
    <property type="match status" value="1"/>
</dbReference>
<sequence length="317" mass="36494">MTEQSKIFFNNLKPLLEQFETRLLAIGIDPKIPIFYDPIQYVLRLPGKRIRPLLTILANQTCGGQLNTAFYPALAVELLHNFTLVHDDIMDNDELRRGQPTVHKKWDVATAILAGDGLMGLAYKKLLECPQGDVMTMVRRFTDVMLIICEGQGLDKMFENQSQVTEEQYMEMIRRKTAVLIELSCELGALSAQASEEMIFAFKSFGYALGMAFQIQDDVLDIMADQEKLGKKVGSDWQMHKQTILSIRLREKSDKDLSTLSFEQFKNELQNSGVLQEVKTLYLTYFNQAFESLQQLPQNTFNDKLRELTQFIQNRQW</sequence>
<evidence type="ECO:0000256" key="5">
    <source>
        <dbReference type="ARBA" id="ARBA00022842"/>
    </source>
</evidence>
<dbReference type="PANTHER" id="PTHR12001:SF85">
    <property type="entry name" value="SHORT CHAIN ISOPRENYL DIPHOSPHATE SYNTHASE"/>
    <property type="match status" value="1"/>
</dbReference>
<evidence type="ECO:0000256" key="6">
    <source>
        <dbReference type="RuleBase" id="RU004466"/>
    </source>
</evidence>
<comment type="similarity">
    <text evidence="2 6">Belongs to the FPP/GGPP synthase family.</text>
</comment>
<dbReference type="PANTHER" id="PTHR12001">
    <property type="entry name" value="GERANYLGERANYL PYROPHOSPHATE SYNTHASE"/>
    <property type="match status" value="1"/>
</dbReference>
<gene>
    <name evidence="7" type="ORF">ENL21_09260</name>
</gene>
<dbReference type="GO" id="GO:0046872">
    <property type="term" value="F:metal ion binding"/>
    <property type="evidence" value="ECO:0007669"/>
    <property type="project" value="UniProtKB-KW"/>
</dbReference>
<reference evidence="7" key="1">
    <citation type="journal article" date="2020" name="mSystems">
        <title>Genome- and Community-Level Interaction Insights into Carbon Utilization and Element Cycling Functions of Hydrothermarchaeota in Hydrothermal Sediment.</title>
        <authorList>
            <person name="Zhou Z."/>
            <person name="Liu Y."/>
            <person name="Xu W."/>
            <person name="Pan J."/>
            <person name="Luo Z.H."/>
            <person name="Li M."/>
        </authorList>
    </citation>
    <scope>NUCLEOTIDE SEQUENCE [LARGE SCALE GENOMIC DNA]</scope>
    <source>
        <strain evidence="7">HyVt-76</strain>
    </source>
</reference>
<dbReference type="InterPro" id="IPR033749">
    <property type="entry name" value="Polyprenyl_synt_CS"/>
</dbReference>
<evidence type="ECO:0000256" key="2">
    <source>
        <dbReference type="ARBA" id="ARBA00006706"/>
    </source>
</evidence>
<dbReference type="InterPro" id="IPR008949">
    <property type="entry name" value="Isoprenoid_synthase_dom_sf"/>
</dbReference>
<dbReference type="PROSITE" id="PS00444">
    <property type="entry name" value="POLYPRENYL_SYNTHASE_2"/>
    <property type="match status" value="1"/>
</dbReference>
<comment type="caution">
    <text evidence="7">The sequence shown here is derived from an EMBL/GenBank/DDBJ whole genome shotgun (WGS) entry which is preliminary data.</text>
</comment>
<organism evidence="7">
    <name type="scientific">Caldithrix abyssi</name>
    <dbReference type="NCBI Taxonomy" id="187145"/>
    <lineage>
        <taxon>Bacteria</taxon>
        <taxon>Pseudomonadati</taxon>
        <taxon>Calditrichota</taxon>
        <taxon>Calditrichia</taxon>
        <taxon>Calditrichales</taxon>
        <taxon>Calditrichaceae</taxon>
        <taxon>Caldithrix</taxon>
    </lineage>
</organism>
<keyword evidence="4" id="KW-0479">Metal-binding</keyword>
<comment type="cofactor">
    <cofactor evidence="1">
        <name>Mg(2+)</name>
        <dbReference type="ChEBI" id="CHEBI:18420"/>
    </cofactor>
</comment>
<proteinExistence type="inferred from homology"/>
<dbReference type="GO" id="GO:0004659">
    <property type="term" value="F:prenyltransferase activity"/>
    <property type="evidence" value="ECO:0007669"/>
    <property type="project" value="InterPro"/>
</dbReference>
<accession>A0A7V5LJB3</accession>
<evidence type="ECO:0000313" key="7">
    <source>
        <dbReference type="EMBL" id="HHE55958.1"/>
    </source>
</evidence>
<dbReference type="GO" id="GO:0008299">
    <property type="term" value="P:isoprenoid biosynthetic process"/>
    <property type="evidence" value="ECO:0007669"/>
    <property type="project" value="InterPro"/>
</dbReference>
<keyword evidence="5" id="KW-0460">Magnesium</keyword>
<name>A0A7V5LJB3_CALAY</name>
<dbReference type="PROSITE" id="PS00723">
    <property type="entry name" value="POLYPRENYL_SYNTHASE_1"/>
    <property type="match status" value="1"/>
</dbReference>